<keyword evidence="4" id="KW-0479">Metal-binding</keyword>
<keyword evidence="7" id="KW-0472">Membrane</keyword>
<organism evidence="9 10">
    <name type="scientific">Geoglobus acetivorans</name>
    <dbReference type="NCBI Taxonomy" id="565033"/>
    <lineage>
        <taxon>Archaea</taxon>
        <taxon>Methanobacteriati</taxon>
        <taxon>Methanobacteriota</taxon>
        <taxon>Archaeoglobi</taxon>
        <taxon>Archaeoglobales</taxon>
        <taxon>Archaeoglobaceae</taxon>
        <taxon>Geoglobus</taxon>
    </lineage>
</organism>
<dbReference type="EMBL" id="CP087714">
    <property type="protein sequence ID" value="XAT64558.1"/>
    <property type="molecule type" value="Genomic_DNA"/>
</dbReference>
<evidence type="ECO:0000313" key="9">
    <source>
        <dbReference type="EMBL" id="XAT64558.1"/>
    </source>
</evidence>
<keyword evidence="10" id="KW-1185">Reference proteome</keyword>
<evidence type="ECO:0000256" key="1">
    <source>
        <dbReference type="ARBA" id="ARBA00004196"/>
    </source>
</evidence>
<dbReference type="Proteomes" id="UP001492541">
    <property type="component" value="Chromosome"/>
</dbReference>
<proteinExistence type="predicted"/>
<keyword evidence="6" id="KW-0408">Iron</keyword>
<evidence type="ECO:0000256" key="7">
    <source>
        <dbReference type="SAM" id="Phobius"/>
    </source>
</evidence>
<dbReference type="InterPro" id="IPR036280">
    <property type="entry name" value="Multihaem_cyt_sf"/>
</dbReference>
<dbReference type="Gene3D" id="1.10.1130.10">
    <property type="entry name" value="Flavocytochrome C3, Chain A"/>
    <property type="match status" value="1"/>
</dbReference>
<reference evidence="9 10" key="1">
    <citation type="submission" date="2021-11" db="EMBL/GenBank/DDBJ databases">
        <title>Whole genome of Geoglobus acetivorans.</title>
        <authorList>
            <person name="Liu D."/>
        </authorList>
    </citation>
    <scope>NUCLEOTIDE SEQUENCE [LARGE SCALE GENOMIC DNA]</scope>
    <source>
        <strain evidence="9 10">SBH6</strain>
    </source>
</reference>
<evidence type="ECO:0000256" key="3">
    <source>
        <dbReference type="ARBA" id="ARBA00022617"/>
    </source>
</evidence>
<feature type="transmembrane region" description="Helical" evidence="7">
    <location>
        <begin position="6"/>
        <end position="25"/>
    </location>
</feature>
<sequence length="228" mass="25154">MKHVFRALFVFLNILIIFLGVIIALRSMGEEFYPGMADKLLGVEGIYGISGEAKELTKKPVFADAGYCENCHQEVFATINRNYHGFDCQTCHGPPDGHPGSDMVVNKSSGFCLMCHRNVIGRYEAVVSTVGDDHGAGRQCVECHNPHEPYQCSTCHSDVYDRIVAGKHTTDCKACHGEVGDHPKSPAPVIENPDRLCRKCHTLNMPASHEPDWKCTTCHEPHNPMSSG</sequence>
<evidence type="ECO:0000259" key="8">
    <source>
        <dbReference type="Pfam" id="PF14537"/>
    </source>
</evidence>
<dbReference type="InterPro" id="IPR012286">
    <property type="entry name" value="Tetrahaem_cytochrome"/>
</dbReference>
<evidence type="ECO:0000256" key="5">
    <source>
        <dbReference type="ARBA" id="ARBA00022982"/>
    </source>
</evidence>
<feature type="domain" description="Tetrahaem cytochrome" evidence="8">
    <location>
        <begin position="84"/>
        <end position="157"/>
    </location>
</feature>
<keyword evidence="7" id="KW-0812">Transmembrane</keyword>
<evidence type="ECO:0000256" key="6">
    <source>
        <dbReference type="ARBA" id="ARBA00023004"/>
    </source>
</evidence>
<accession>A0ABZ3H6Z0</accession>
<keyword evidence="2" id="KW-0813">Transport</keyword>
<protein>
    <submittedName>
        <fullName evidence="9">Cytochrome c3 family protein</fullName>
    </submittedName>
</protein>
<evidence type="ECO:0000256" key="2">
    <source>
        <dbReference type="ARBA" id="ARBA00022448"/>
    </source>
</evidence>
<dbReference type="RefSeq" id="WP_193808030.1">
    <property type="nucleotide sequence ID" value="NZ_CP087714.1"/>
</dbReference>
<dbReference type="Pfam" id="PF14537">
    <property type="entry name" value="Cytochrom_c3_2"/>
    <property type="match status" value="1"/>
</dbReference>
<evidence type="ECO:0000256" key="4">
    <source>
        <dbReference type="ARBA" id="ARBA00022723"/>
    </source>
</evidence>
<gene>
    <name evidence="9" type="ORF">LPQ35_04110</name>
</gene>
<name>A0ABZ3H6Z0_GEOAI</name>
<dbReference type="SUPFAM" id="SSF48695">
    <property type="entry name" value="Multiheme cytochromes"/>
    <property type="match status" value="1"/>
</dbReference>
<keyword evidence="3" id="KW-0349">Heme</keyword>
<keyword evidence="7" id="KW-1133">Transmembrane helix</keyword>
<comment type="subcellular location">
    <subcellularLocation>
        <location evidence="1">Cell envelope</location>
    </subcellularLocation>
</comment>
<evidence type="ECO:0000313" key="10">
    <source>
        <dbReference type="Proteomes" id="UP001492541"/>
    </source>
</evidence>
<keyword evidence="5" id="KW-0249">Electron transport</keyword>
<dbReference type="GeneID" id="90448841"/>